<dbReference type="EMBL" id="JNBR01000437">
    <property type="protein sequence ID" value="OQR92867.1"/>
    <property type="molecule type" value="Genomic_DNA"/>
</dbReference>
<dbReference type="GO" id="GO:0035770">
    <property type="term" value="C:ribonucleoprotein granule"/>
    <property type="evidence" value="ECO:0007669"/>
    <property type="project" value="TreeGrafter"/>
</dbReference>
<gene>
    <name evidence="2" type="ORF">ACHHYP_03134</name>
</gene>
<comment type="caution">
    <text evidence="2">The sequence shown here is derived from an EMBL/GenBank/DDBJ whole genome shotgun (WGS) entry which is preliminary data.</text>
</comment>
<dbReference type="Pfam" id="PF08373">
    <property type="entry name" value="RAP"/>
    <property type="match status" value="1"/>
</dbReference>
<evidence type="ECO:0000313" key="2">
    <source>
        <dbReference type="EMBL" id="OQR92867.1"/>
    </source>
</evidence>
<dbReference type="GO" id="GO:0005759">
    <property type="term" value="C:mitochondrial matrix"/>
    <property type="evidence" value="ECO:0007669"/>
    <property type="project" value="TreeGrafter"/>
</dbReference>
<sequence length="483" mass="53390">MLGRIVDRLLQPRLSQPFSSATRRYRPKLSTRLAQAPTPSRLLEVYAKECHGFGRLHLAMTANYLGKLRVPSHRYSAHDKQLFAQLTTQLLEHSAELTPRDLANAVHGLAKVRAPDAVLQELAQLFVLSLDPAAFSTTELVMVVHAFATARFAAELSPVFAHAESELLVRLASDADPQHAANMLWSYATAGAYASPIFDAVEEYVLSADLAAFKPQELSNVVWSYMRSHVQHSSPVFAAVGAHLAERGLQGFTPQNVANVVAAFAKADQPLPDAVLEAAVEHLQRDLPAWLSTPQNTANLLWALSILEATHLVDSDAVLRGLSQRLPKLQLREKCQVHQFMLEAMTATGEQLHEAHAALFQSTRAAMHSDQDAGRSGFLHSGLARLSAALAARRIPFDTHVRTELGYEVDVKLRVAVAAEVRGVVVMIDGPSRFVRRQERGRSLMKKRHLRAFGYHVVSFPYYELTDAAMDDQLDQIMLLAED</sequence>
<dbReference type="PANTHER" id="PTHR21228:SF40">
    <property type="entry name" value="LD45607P"/>
    <property type="match status" value="1"/>
</dbReference>
<dbReference type="Proteomes" id="UP000243579">
    <property type="component" value="Unassembled WGS sequence"/>
</dbReference>
<organism evidence="2 3">
    <name type="scientific">Achlya hypogyna</name>
    <name type="common">Oomycete</name>
    <name type="synonym">Protoachlya hypogyna</name>
    <dbReference type="NCBI Taxonomy" id="1202772"/>
    <lineage>
        <taxon>Eukaryota</taxon>
        <taxon>Sar</taxon>
        <taxon>Stramenopiles</taxon>
        <taxon>Oomycota</taxon>
        <taxon>Saprolegniomycetes</taxon>
        <taxon>Saprolegniales</taxon>
        <taxon>Achlyaceae</taxon>
        <taxon>Achlya</taxon>
    </lineage>
</organism>
<dbReference type="InterPro" id="IPR013584">
    <property type="entry name" value="RAP"/>
</dbReference>
<dbReference type="GO" id="GO:0003723">
    <property type="term" value="F:RNA binding"/>
    <property type="evidence" value="ECO:0007669"/>
    <property type="project" value="TreeGrafter"/>
</dbReference>
<name>A0A1V9Z4M5_ACHHY</name>
<dbReference type="OrthoDB" id="2019031at2759"/>
<dbReference type="InterPro" id="IPR050870">
    <property type="entry name" value="FAST_kinase"/>
</dbReference>
<dbReference type="GO" id="GO:0044528">
    <property type="term" value="P:regulation of mitochondrial mRNA stability"/>
    <property type="evidence" value="ECO:0007669"/>
    <property type="project" value="TreeGrafter"/>
</dbReference>
<dbReference type="PANTHER" id="PTHR21228">
    <property type="entry name" value="FAST LEU-RICH DOMAIN-CONTAINING"/>
    <property type="match status" value="1"/>
</dbReference>
<dbReference type="SMART" id="SM00952">
    <property type="entry name" value="RAP"/>
    <property type="match status" value="1"/>
</dbReference>
<dbReference type="STRING" id="1202772.A0A1V9Z4M5"/>
<feature type="domain" description="RAP" evidence="1">
    <location>
        <begin position="424"/>
        <end position="482"/>
    </location>
</feature>
<proteinExistence type="predicted"/>
<protein>
    <recommendedName>
        <fullName evidence="1">RAP domain-containing protein</fullName>
    </recommendedName>
</protein>
<keyword evidence="3" id="KW-1185">Reference proteome</keyword>
<dbReference type="PROSITE" id="PS51286">
    <property type="entry name" value="RAP"/>
    <property type="match status" value="1"/>
</dbReference>
<evidence type="ECO:0000313" key="3">
    <source>
        <dbReference type="Proteomes" id="UP000243579"/>
    </source>
</evidence>
<dbReference type="AlphaFoldDB" id="A0A1V9Z4M5"/>
<dbReference type="GO" id="GO:0000963">
    <property type="term" value="P:mitochondrial RNA processing"/>
    <property type="evidence" value="ECO:0007669"/>
    <property type="project" value="TreeGrafter"/>
</dbReference>
<reference evidence="2 3" key="1">
    <citation type="journal article" date="2014" name="Genome Biol. Evol.">
        <title>The secreted proteins of Achlya hypogyna and Thraustotheca clavata identify the ancestral oomycete secretome and reveal gene acquisitions by horizontal gene transfer.</title>
        <authorList>
            <person name="Misner I."/>
            <person name="Blouin N."/>
            <person name="Leonard G."/>
            <person name="Richards T.A."/>
            <person name="Lane C.E."/>
        </authorList>
    </citation>
    <scope>NUCLEOTIDE SEQUENCE [LARGE SCALE GENOMIC DNA]</scope>
    <source>
        <strain evidence="2 3">ATCC 48635</strain>
    </source>
</reference>
<evidence type="ECO:0000259" key="1">
    <source>
        <dbReference type="PROSITE" id="PS51286"/>
    </source>
</evidence>
<accession>A0A1V9Z4M5</accession>